<dbReference type="EMBL" id="BSPB01000006">
    <property type="protein sequence ID" value="GLS13738.1"/>
    <property type="molecule type" value="Genomic_DNA"/>
</dbReference>
<accession>A0ABQ6C029</accession>
<dbReference type="PANTHER" id="PTHR13789">
    <property type="entry name" value="MONOOXYGENASE"/>
    <property type="match status" value="1"/>
</dbReference>
<dbReference type="InterPro" id="IPR002938">
    <property type="entry name" value="FAD-bd"/>
</dbReference>
<evidence type="ECO:0000256" key="2">
    <source>
        <dbReference type="ARBA" id="ARBA00022630"/>
    </source>
</evidence>
<evidence type="ECO:0000259" key="6">
    <source>
        <dbReference type="Pfam" id="PF01494"/>
    </source>
</evidence>
<dbReference type="Gene3D" id="3.50.50.60">
    <property type="entry name" value="FAD/NAD(P)-binding domain"/>
    <property type="match status" value="1"/>
</dbReference>
<evidence type="ECO:0000256" key="5">
    <source>
        <dbReference type="ARBA" id="ARBA00023033"/>
    </source>
</evidence>
<reference evidence="8" key="1">
    <citation type="journal article" date="2019" name="Int. J. Syst. Evol. Microbiol.">
        <title>The Global Catalogue of Microorganisms (GCM) 10K type strain sequencing project: providing services to taxonomists for standard genome sequencing and annotation.</title>
        <authorList>
            <consortium name="The Broad Institute Genomics Platform"/>
            <consortium name="The Broad Institute Genome Sequencing Center for Infectious Disease"/>
            <person name="Wu L."/>
            <person name="Ma J."/>
        </authorList>
    </citation>
    <scope>NUCLEOTIDE SEQUENCE [LARGE SCALE GENOMIC DNA]</scope>
    <source>
        <strain evidence="8">NBRC 109341</strain>
    </source>
</reference>
<evidence type="ECO:0000313" key="7">
    <source>
        <dbReference type="EMBL" id="GLS13738.1"/>
    </source>
</evidence>
<proteinExistence type="predicted"/>
<dbReference type="PRINTS" id="PR00420">
    <property type="entry name" value="RNGMNOXGNASE"/>
</dbReference>
<evidence type="ECO:0000256" key="3">
    <source>
        <dbReference type="ARBA" id="ARBA00022827"/>
    </source>
</evidence>
<gene>
    <name evidence="7" type="ORF">GCM10007935_11680</name>
</gene>
<organism evidence="7 8">
    <name type="scientific">Hydrogenophaga electricum</name>
    <dbReference type="NCBI Taxonomy" id="1230953"/>
    <lineage>
        <taxon>Bacteria</taxon>
        <taxon>Pseudomonadati</taxon>
        <taxon>Pseudomonadota</taxon>
        <taxon>Betaproteobacteria</taxon>
        <taxon>Burkholderiales</taxon>
        <taxon>Comamonadaceae</taxon>
        <taxon>Hydrogenophaga</taxon>
    </lineage>
</organism>
<dbReference type="InterPro" id="IPR050493">
    <property type="entry name" value="FAD-dep_Monooxygenase_BioMet"/>
</dbReference>
<protein>
    <submittedName>
        <fullName evidence="7">Salicylate hydroxylase</fullName>
    </submittedName>
</protein>
<comment type="cofactor">
    <cofactor evidence="1">
        <name>FAD</name>
        <dbReference type="ChEBI" id="CHEBI:57692"/>
    </cofactor>
</comment>
<name>A0ABQ6C029_9BURK</name>
<evidence type="ECO:0000256" key="4">
    <source>
        <dbReference type="ARBA" id="ARBA00023002"/>
    </source>
</evidence>
<dbReference type="SUPFAM" id="SSF51905">
    <property type="entry name" value="FAD/NAD(P)-binding domain"/>
    <property type="match status" value="1"/>
</dbReference>
<comment type="caution">
    <text evidence="7">The sequence shown here is derived from an EMBL/GenBank/DDBJ whole genome shotgun (WGS) entry which is preliminary data.</text>
</comment>
<keyword evidence="4" id="KW-0560">Oxidoreductase</keyword>
<feature type="domain" description="FAD-binding" evidence="6">
    <location>
        <begin position="4"/>
        <end position="330"/>
    </location>
</feature>
<sequence length="409" mass="44136">MKENVVVAGGGIGGMACALALARSGSVVQLVEQAEAFGEVGAGIQLGPNAVRVLQDWGLTEALNACAAFPEELQVRDAHGGHRIGRMRLGPLFRARYGQAYATIHRADLLAMLHDAVRQRPEVRLTLGTRVASYEALPGEVRVHAENDAEFRGEALIGADGLWSRVRHQLLGAQPVRASGHLAYRGMIAARDVPALSRANAVTAWLGPRLHVVHYPVRRGEWFNIVAVVHGVLGQGHGGPPGSDPQAWSHEARDADLRRALGPVCFELMDMLRSVQDWKLWALNDRPPMTGVQDQARGRVALLGDAAHPLRPYLAQGAAMALEDAWTLGRLRSVAEAPGGVVDWPTLLARYAQVRWARNARVQASSARNGSIFHAVGPVRLARNLAMAALGESVMDNRWLYSGPPDPLA</sequence>
<dbReference type="SUPFAM" id="SSF54373">
    <property type="entry name" value="FAD-linked reductases, C-terminal domain"/>
    <property type="match status" value="1"/>
</dbReference>
<dbReference type="PANTHER" id="PTHR13789:SF318">
    <property type="entry name" value="GERANYLGERANYL DIPHOSPHATE REDUCTASE"/>
    <property type="match status" value="1"/>
</dbReference>
<keyword evidence="5" id="KW-0503">Monooxygenase</keyword>
<keyword evidence="2" id="KW-0285">Flavoprotein</keyword>
<dbReference type="InterPro" id="IPR036188">
    <property type="entry name" value="FAD/NAD-bd_sf"/>
</dbReference>
<evidence type="ECO:0000313" key="8">
    <source>
        <dbReference type="Proteomes" id="UP001156903"/>
    </source>
</evidence>
<evidence type="ECO:0000256" key="1">
    <source>
        <dbReference type="ARBA" id="ARBA00001974"/>
    </source>
</evidence>
<dbReference type="RefSeq" id="WP_284307064.1">
    <property type="nucleotide sequence ID" value="NZ_BSPB01000006.1"/>
</dbReference>
<dbReference type="PROSITE" id="PS51257">
    <property type="entry name" value="PROKAR_LIPOPROTEIN"/>
    <property type="match status" value="1"/>
</dbReference>
<keyword evidence="3" id="KW-0274">FAD</keyword>
<keyword evidence="8" id="KW-1185">Reference proteome</keyword>
<dbReference type="Pfam" id="PF01494">
    <property type="entry name" value="FAD_binding_3"/>
    <property type="match status" value="1"/>
</dbReference>
<dbReference type="Proteomes" id="UP001156903">
    <property type="component" value="Unassembled WGS sequence"/>
</dbReference>